<dbReference type="Pfam" id="PF05193">
    <property type="entry name" value="Peptidase_M16_C"/>
    <property type="match status" value="1"/>
</dbReference>
<dbReference type="PROSITE" id="PS51257">
    <property type="entry name" value="PROKAR_LIPOPROTEIN"/>
    <property type="match status" value="1"/>
</dbReference>
<gene>
    <name evidence="3" type="ORF">ACFP81_09670</name>
</gene>
<dbReference type="PANTHER" id="PTHR11851:SF219">
    <property type="entry name" value="HYPOTHETICAL ZINC PROTEASE"/>
    <property type="match status" value="1"/>
</dbReference>
<dbReference type="RefSeq" id="WP_380083244.1">
    <property type="nucleotide sequence ID" value="NZ_JBHSWD010000001.1"/>
</dbReference>
<protein>
    <submittedName>
        <fullName evidence="3">M16 family metallopeptidase</fullName>
    </submittedName>
</protein>
<accession>A0ABW1YDR0</accession>
<sequence>MVAAKSGAVLSSVSGLTLACERRAGAGFALDLRLPWGSAHDPAGQEGSAALLEEWLLRGAAGRDARALADAFDDLGLRRGGGVGPEATRFTLQGLRQDFGAALALLGDVLLRPALPPAELPTLKDLARQDLAALEDSPADLLSVAVRREVFGELQFGRPAGALPELGQPAGESYQPAGFGHPVSGTLPGLGAITAQGLERHWQRYGLGGSVLGVVIDEPADWVEQQVAQALGGWRPGECLNLEPAYRPGVRCHVPSQQAEQTHLSLTLPGVSPQSADWLTWQLALSALSGGSASRLFLAVREERGLAYHVAASPLILGTQGFLSVYAGTTPQRAGETLEVLCGELERWSAGLGPAELERARAGLVTGLVFGGETLRARAGALTRDLAVFGAVRDPALLRAELEAIPLEQVNAFLAAYQPLGAASLVTLGQQSPQGPALLQGGAA</sequence>
<feature type="domain" description="Peptidase M16 N-terminal" evidence="1">
    <location>
        <begin position="33"/>
        <end position="157"/>
    </location>
</feature>
<dbReference type="SUPFAM" id="SSF63411">
    <property type="entry name" value="LuxS/MPP-like metallohydrolase"/>
    <property type="match status" value="2"/>
</dbReference>
<organism evidence="3 4">
    <name type="scientific">Deinococcus lacus</name>
    <dbReference type="NCBI Taxonomy" id="392561"/>
    <lineage>
        <taxon>Bacteria</taxon>
        <taxon>Thermotogati</taxon>
        <taxon>Deinococcota</taxon>
        <taxon>Deinococci</taxon>
        <taxon>Deinococcales</taxon>
        <taxon>Deinococcaceae</taxon>
        <taxon>Deinococcus</taxon>
    </lineage>
</organism>
<comment type="caution">
    <text evidence="3">The sequence shown here is derived from an EMBL/GenBank/DDBJ whole genome shotgun (WGS) entry which is preliminary data.</text>
</comment>
<dbReference type="InterPro" id="IPR007863">
    <property type="entry name" value="Peptidase_M16_C"/>
</dbReference>
<dbReference type="EMBL" id="JBHSWD010000001">
    <property type="protein sequence ID" value="MFC6592236.1"/>
    <property type="molecule type" value="Genomic_DNA"/>
</dbReference>
<evidence type="ECO:0000313" key="3">
    <source>
        <dbReference type="EMBL" id="MFC6592236.1"/>
    </source>
</evidence>
<evidence type="ECO:0000259" key="1">
    <source>
        <dbReference type="Pfam" id="PF00675"/>
    </source>
</evidence>
<dbReference type="InterPro" id="IPR011765">
    <property type="entry name" value="Pept_M16_N"/>
</dbReference>
<dbReference type="Pfam" id="PF00675">
    <property type="entry name" value="Peptidase_M16"/>
    <property type="match status" value="1"/>
</dbReference>
<dbReference type="Proteomes" id="UP001596297">
    <property type="component" value="Unassembled WGS sequence"/>
</dbReference>
<keyword evidence="4" id="KW-1185">Reference proteome</keyword>
<proteinExistence type="predicted"/>
<feature type="domain" description="Peptidase M16 C-terminal" evidence="2">
    <location>
        <begin position="210"/>
        <end position="364"/>
    </location>
</feature>
<dbReference type="Gene3D" id="3.30.830.10">
    <property type="entry name" value="Metalloenzyme, LuxS/M16 peptidase-like"/>
    <property type="match status" value="2"/>
</dbReference>
<dbReference type="InterPro" id="IPR011249">
    <property type="entry name" value="Metalloenz_LuxS/M16"/>
</dbReference>
<evidence type="ECO:0000313" key="4">
    <source>
        <dbReference type="Proteomes" id="UP001596297"/>
    </source>
</evidence>
<evidence type="ECO:0000259" key="2">
    <source>
        <dbReference type="Pfam" id="PF05193"/>
    </source>
</evidence>
<name>A0ABW1YDR0_9DEIO</name>
<dbReference type="InterPro" id="IPR050361">
    <property type="entry name" value="MPP/UQCRC_Complex"/>
</dbReference>
<reference evidence="4" key="1">
    <citation type="journal article" date="2019" name="Int. J. Syst. Evol. Microbiol.">
        <title>The Global Catalogue of Microorganisms (GCM) 10K type strain sequencing project: providing services to taxonomists for standard genome sequencing and annotation.</title>
        <authorList>
            <consortium name="The Broad Institute Genomics Platform"/>
            <consortium name="The Broad Institute Genome Sequencing Center for Infectious Disease"/>
            <person name="Wu L."/>
            <person name="Ma J."/>
        </authorList>
    </citation>
    <scope>NUCLEOTIDE SEQUENCE [LARGE SCALE GENOMIC DNA]</scope>
    <source>
        <strain evidence="4">CGMCC 1.15772</strain>
    </source>
</reference>
<dbReference type="PANTHER" id="PTHR11851">
    <property type="entry name" value="METALLOPROTEASE"/>
    <property type="match status" value="1"/>
</dbReference>